<feature type="coiled-coil region" evidence="1">
    <location>
        <begin position="507"/>
        <end position="541"/>
    </location>
</feature>
<gene>
    <name evidence="4" type="ORF">F5X68DRAFT_275560</name>
</gene>
<feature type="compositionally biased region" description="Acidic residues" evidence="2">
    <location>
        <begin position="310"/>
        <end position="326"/>
    </location>
</feature>
<feature type="compositionally biased region" description="Low complexity" evidence="2">
    <location>
        <begin position="376"/>
        <end position="387"/>
    </location>
</feature>
<feature type="compositionally biased region" description="Polar residues" evidence="2">
    <location>
        <begin position="40"/>
        <end position="51"/>
    </location>
</feature>
<dbReference type="Pfam" id="PF20994">
    <property type="entry name" value="CENPU"/>
    <property type="match status" value="1"/>
</dbReference>
<evidence type="ECO:0000256" key="2">
    <source>
        <dbReference type="SAM" id="MobiDB-lite"/>
    </source>
</evidence>
<dbReference type="AlphaFoldDB" id="A0A9P8VCS4"/>
<evidence type="ECO:0000259" key="3">
    <source>
        <dbReference type="Pfam" id="PF20994"/>
    </source>
</evidence>
<dbReference type="OrthoDB" id="5377952at2759"/>
<keyword evidence="5" id="KW-1185">Reference proteome</keyword>
<dbReference type="InterPro" id="IPR048743">
    <property type="entry name" value="AME1"/>
</dbReference>
<evidence type="ECO:0000256" key="1">
    <source>
        <dbReference type="SAM" id="Coils"/>
    </source>
</evidence>
<proteinExistence type="predicted"/>
<feature type="coiled-coil region" evidence="1">
    <location>
        <begin position="585"/>
        <end position="636"/>
    </location>
</feature>
<feature type="region of interest" description="Disordered" evidence="2">
    <location>
        <begin position="1"/>
        <end position="407"/>
    </location>
</feature>
<keyword evidence="1" id="KW-0175">Coiled coil</keyword>
<name>A0A9P8VCS4_9PEZI</name>
<evidence type="ECO:0000313" key="5">
    <source>
        <dbReference type="Proteomes" id="UP000770015"/>
    </source>
</evidence>
<feature type="compositionally biased region" description="Acidic residues" evidence="2">
    <location>
        <begin position="336"/>
        <end position="349"/>
    </location>
</feature>
<organism evidence="4 5">
    <name type="scientific">Plectosphaerella plurivora</name>
    <dbReference type="NCBI Taxonomy" id="936078"/>
    <lineage>
        <taxon>Eukaryota</taxon>
        <taxon>Fungi</taxon>
        <taxon>Dikarya</taxon>
        <taxon>Ascomycota</taxon>
        <taxon>Pezizomycotina</taxon>
        <taxon>Sordariomycetes</taxon>
        <taxon>Hypocreomycetidae</taxon>
        <taxon>Glomerellales</taxon>
        <taxon>Plectosphaerellaceae</taxon>
        <taxon>Plectosphaerella</taxon>
    </lineage>
</organism>
<comment type="caution">
    <text evidence="4">The sequence shown here is derived from an EMBL/GenBank/DDBJ whole genome shotgun (WGS) entry which is preliminary data.</text>
</comment>
<feature type="domain" description="Inner kinetochore subunit AME1" evidence="3">
    <location>
        <begin position="427"/>
        <end position="628"/>
    </location>
</feature>
<feature type="compositionally biased region" description="Low complexity" evidence="2">
    <location>
        <begin position="107"/>
        <end position="118"/>
    </location>
</feature>
<sequence>MATRAERMQQRIRGTGHGQVEGDDISFQIELGGDDDTTTEEGSPSSDTNTPKAPPRRTPERPSNGPVEEPEESSTAIRTTDAAPQPISSEGRPVLDDIPPGTPGDATTPQGPVPQTTGSGFEEDDLLQLSAAARDALGSAKSIASQRTILQEEVGESPIKAPGTGQRRSLRSSNVASSSVMLQQMISTVDLGDVDPLSSPSEQRTSRIRLSMTRARGSPQVAEAEEPDELSPEQTFRSSRSRNQASPDLSSPQKLKTPTPEPEPELEPERTPTPPVEEPDSPQVEEASPVELAKPRRGRKRRSPLQPVDEPVEASIADEEPTEDTTEVQRPASVEAVEESPEPALEESPEPPRKRRRRPEKASPAKQKQGRRKPAEAAPASQETAAKPPKKRRAKRSGAETDGDDLVILTQRYSKKKRVSEGDNQEFSLHTADIPHANRNGVNCIDVLSSLFSEVIENAVSSLQEAKARASDAAAKREVTVKTRALEAFQAELRVHFLEHTINVDHAHALRQRIKQEKREKTDLRDEIQRLRAEREHVAIRKDAVRAKHEKRREDAIGQLDLSSALHDVELAIERGRTAPDLSPAEEKQADLANLELLVARLSEQGSTRSDTGGTLKQLKEFNAFLERAAAAMEAR</sequence>
<reference evidence="4" key="1">
    <citation type="journal article" date="2021" name="Nat. Commun.">
        <title>Genetic determinants of endophytism in the Arabidopsis root mycobiome.</title>
        <authorList>
            <person name="Mesny F."/>
            <person name="Miyauchi S."/>
            <person name="Thiergart T."/>
            <person name="Pickel B."/>
            <person name="Atanasova L."/>
            <person name="Karlsson M."/>
            <person name="Huettel B."/>
            <person name="Barry K.W."/>
            <person name="Haridas S."/>
            <person name="Chen C."/>
            <person name="Bauer D."/>
            <person name="Andreopoulos W."/>
            <person name="Pangilinan J."/>
            <person name="LaButti K."/>
            <person name="Riley R."/>
            <person name="Lipzen A."/>
            <person name="Clum A."/>
            <person name="Drula E."/>
            <person name="Henrissat B."/>
            <person name="Kohler A."/>
            <person name="Grigoriev I.V."/>
            <person name="Martin F.M."/>
            <person name="Hacquard S."/>
        </authorList>
    </citation>
    <scope>NUCLEOTIDE SEQUENCE</scope>
    <source>
        <strain evidence="4">MPI-SDFR-AT-0117</strain>
    </source>
</reference>
<feature type="compositionally biased region" description="Polar residues" evidence="2">
    <location>
        <begin position="232"/>
        <end position="256"/>
    </location>
</feature>
<evidence type="ECO:0000313" key="4">
    <source>
        <dbReference type="EMBL" id="KAH6687849.1"/>
    </source>
</evidence>
<dbReference type="EMBL" id="JAGSXJ010000010">
    <property type="protein sequence ID" value="KAH6687849.1"/>
    <property type="molecule type" value="Genomic_DNA"/>
</dbReference>
<dbReference type="Proteomes" id="UP000770015">
    <property type="component" value="Unassembled WGS sequence"/>
</dbReference>
<protein>
    <recommendedName>
        <fullName evidence="3">Inner kinetochore subunit AME1 domain-containing protein</fullName>
    </recommendedName>
</protein>
<accession>A0A9P8VCS4</accession>